<reference evidence="4" key="1">
    <citation type="submission" date="2020-11" db="EMBL/GenBank/DDBJ databases">
        <authorList>
            <person name="Whiteford S."/>
        </authorList>
    </citation>
    <scope>NUCLEOTIDE SEQUENCE</scope>
</reference>
<dbReference type="Proteomes" id="UP000653454">
    <property type="component" value="Unassembled WGS sequence"/>
</dbReference>
<accession>A0A8S4FP68</accession>
<protein>
    <submittedName>
        <fullName evidence="4">(diamondback moth) hypothetical protein</fullName>
    </submittedName>
</protein>
<dbReference type="SMART" id="SM00822">
    <property type="entry name" value="PKS_KR"/>
    <property type="match status" value="1"/>
</dbReference>
<dbReference type="InterPro" id="IPR036291">
    <property type="entry name" value="NAD(P)-bd_dom_sf"/>
</dbReference>
<dbReference type="PRINTS" id="PR00080">
    <property type="entry name" value="SDRFAMILY"/>
</dbReference>
<dbReference type="GO" id="GO:0016491">
    <property type="term" value="F:oxidoreductase activity"/>
    <property type="evidence" value="ECO:0007669"/>
    <property type="project" value="UniProtKB-KW"/>
</dbReference>
<evidence type="ECO:0000313" key="4">
    <source>
        <dbReference type="EMBL" id="CAG9129278.1"/>
    </source>
</evidence>
<dbReference type="SUPFAM" id="SSF51735">
    <property type="entry name" value="NAD(P)-binding Rossmann-fold domains"/>
    <property type="match status" value="1"/>
</dbReference>
<sequence>MDFADQVVLVTGASAGIGEAIAELLAGRGARLALSGRNQDNLKQVAERCRALRGNDVLEIVADLATDEGCEKTAKDTIDHFGRLDVLINNAGVGARTCLLHDPDMSAFDRVFRTNVRAVYQLTRLLAPRLVETRGNIVNISSVSGSMPSVGSLPYSMTKAALDQFTRCIALELAPLGVRVNAISPGITRSTFVQRLTDYTAEQYAAWLAEAGEGVPLGRAAEAREVAALVAAAAARDASSLTGAVIPVDGGLSLAGAGRSDIMTRQMK</sequence>
<gene>
    <name evidence="4" type="ORF">PLXY2_LOCUS9431</name>
</gene>
<dbReference type="PRINTS" id="PR00081">
    <property type="entry name" value="GDHRDH"/>
</dbReference>
<keyword evidence="1" id="KW-0560">Oxidoreductase</keyword>
<dbReference type="InterPro" id="IPR002347">
    <property type="entry name" value="SDR_fam"/>
</dbReference>
<dbReference type="PROSITE" id="PS00061">
    <property type="entry name" value="ADH_SHORT"/>
    <property type="match status" value="1"/>
</dbReference>
<dbReference type="FunFam" id="3.40.50.720:FF:000084">
    <property type="entry name" value="Short-chain dehydrogenase reductase"/>
    <property type="match status" value="1"/>
</dbReference>
<comment type="caution">
    <text evidence="4">The sequence shown here is derived from an EMBL/GenBank/DDBJ whole genome shotgun (WGS) entry which is preliminary data.</text>
</comment>
<dbReference type="Pfam" id="PF00106">
    <property type="entry name" value="adh_short"/>
    <property type="match status" value="1"/>
</dbReference>
<evidence type="ECO:0000256" key="2">
    <source>
        <dbReference type="RuleBase" id="RU000363"/>
    </source>
</evidence>
<proteinExistence type="inferred from homology"/>
<feature type="domain" description="Ketoreductase" evidence="3">
    <location>
        <begin position="6"/>
        <end position="186"/>
    </location>
</feature>
<evidence type="ECO:0000256" key="1">
    <source>
        <dbReference type="ARBA" id="ARBA00023002"/>
    </source>
</evidence>
<evidence type="ECO:0000313" key="5">
    <source>
        <dbReference type="Proteomes" id="UP000653454"/>
    </source>
</evidence>
<dbReference type="GO" id="GO:0006629">
    <property type="term" value="P:lipid metabolic process"/>
    <property type="evidence" value="ECO:0007669"/>
    <property type="project" value="UniProtKB-ARBA"/>
</dbReference>
<dbReference type="EMBL" id="CAJHNJ030000037">
    <property type="protein sequence ID" value="CAG9129278.1"/>
    <property type="molecule type" value="Genomic_DNA"/>
</dbReference>
<name>A0A8S4FP68_PLUXY</name>
<evidence type="ECO:0000259" key="3">
    <source>
        <dbReference type="SMART" id="SM00822"/>
    </source>
</evidence>
<dbReference type="AlphaFoldDB" id="A0A8S4FP68"/>
<comment type="similarity">
    <text evidence="2">Belongs to the short-chain dehydrogenases/reductases (SDR) family.</text>
</comment>
<dbReference type="PANTHER" id="PTHR43975:SF2">
    <property type="entry name" value="EG:BACR7A4.14 PROTEIN-RELATED"/>
    <property type="match status" value="1"/>
</dbReference>
<organism evidence="4 5">
    <name type="scientific">Plutella xylostella</name>
    <name type="common">Diamondback moth</name>
    <name type="synonym">Plutella maculipennis</name>
    <dbReference type="NCBI Taxonomy" id="51655"/>
    <lineage>
        <taxon>Eukaryota</taxon>
        <taxon>Metazoa</taxon>
        <taxon>Ecdysozoa</taxon>
        <taxon>Arthropoda</taxon>
        <taxon>Hexapoda</taxon>
        <taxon>Insecta</taxon>
        <taxon>Pterygota</taxon>
        <taxon>Neoptera</taxon>
        <taxon>Endopterygota</taxon>
        <taxon>Lepidoptera</taxon>
        <taxon>Glossata</taxon>
        <taxon>Ditrysia</taxon>
        <taxon>Yponomeutoidea</taxon>
        <taxon>Plutellidae</taxon>
        <taxon>Plutella</taxon>
    </lineage>
</organism>
<dbReference type="InterPro" id="IPR057326">
    <property type="entry name" value="KR_dom"/>
</dbReference>
<dbReference type="InterPro" id="IPR020904">
    <property type="entry name" value="Sc_DH/Rdtase_CS"/>
</dbReference>
<dbReference type="PANTHER" id="PTHR43975">
    <property type="entry name" value="ZGC:101858"/>
    <property type="match status" value="1"/>
</dbReference>
<dbReference type="Gene3D" id="3.40.50.720">
    <property type="entry name" value="NAD(P)-binding Rossmann-like Domain"/>
    <property type="match status" value="1"/>
</dbReference>
<keyword evidence="5" id="KW-1185">Reference proteome</keyword>